<dbReference type="InterPro" id="IPR029063">
    <property type="entry name" value="SAM-dependent_MTases_sf"/>
</dbReference>
<dbReference type="PANTHER" id="PTHR11579">
    <property type="entry name" value="PROTEIN-L-ISOASPARTATE O-METHYLTRANSFERASE"/>
    <property type="match status" value="1"/>
</dbReference>
<dbReference type="PANTHER" id="PTHR11579:SF18">
    <property type="entry name" value="PROTEIN-L-ISOASPARTATE O-METHYLTRANSFERASE"/>
    <property type="match status" value="1"/>
</dbReference>
<organism evidence="4 5">
    <name type="scientific">Oricola cellulosilytica</name>
    <dbReference type="NCBI Taxonomy" id="1429082"/>
    <lineage>
        <taxon>Bacteria</taxon>
        <taxon>Pseudomonadati</taxon>
        <taxon>Pseudomonadota</taxon>
        <taxon>Alphaproteobacteria</taxon>
        <taxon>Hyphomicrobiales</taxon>
        <taxon>Ahrensiaceae</taxon>
        <taxon>Oricola</taxon>
    </lineage>
</organism>
<keyword evidence="4" id="KW-0808">Transferase</keyword>
<evidence type="ECO:0000256" key="3">
    <source>
        <dbReference type="ARBA" id="ARBA00030757"/>
    </source>
</evidence>
<dbReference type="InterPro" id="IPR000682">
    <property type="entry name" value="PCMT"/>
</dbReference>
<accession>A0A4R0P5Z1</accession>
<evidence type="ECO:0000313" key="4">
    <source>
        <dbReference type="EMBL" id="TCD12335.1"/>
    </source>
</evidence>
<dbReference type="GO" id="GO:0004719">
    <property type="term" value="F:protein-L-isoaspartate (D-aspartate) O-methyltransferase activity"/>
    <property type="evidence" value="ECO:0007669"/>
    <property type="project" value="InterPro"/>
</dbReference>
<dbReference type="GO" id="GO:0005737">
    <property type="term" value="C:cytoplasm"/>
    <property type="evidence" value="ECO:0007669"/>
    <property type="project" value="TreeGrafter"/>
</dbReference>
<dbReference type="Proteomes" id="UP000291301">
    <property type="component" value="Unassembled WGS sequence"/>
</dbReference>
<dbReference type="AlphaFoldDB" id="A0A4R0P5Z1"/>
<comment type="similarity">
    <text evidence="1">Belongs to the methyltransferase superfamily. L-isoaspartyl/D-aspartyl protein methyltransferase family.</text>
</comment>
<dbReference type="SUPFAM" id="SSF53335">
    <property type="entry name" value="S-adenosyl-L-methionine-dependent methyltransferases"/>
    <property type="match status" value="1"/>
</dbReference>
<dbReference type="RefSeq" id="WP_131570437.1">
    <property type="nucleotide sequence ID" value="NZ_JAINFK010000005.1"/>
</dbReference>
<proteinExistence type="inferred from homology"/>
<dbReference type="CDD" id="cd02440">
    <property type="entry name" value="AdoMet_MTases"/>
    <property type="match status" value="1"/>
</dbReference>
<keyword evidence="5" id="KW-1185">Reference proteome</keyword>
<comment type="caution">
    <text evidence="4">The sequence shown here is derived from an EMBL/GenBank/DDBJ whole genome shotgun (WGS) entry which is preliminary data.</text>
</comment>
<dbReference type="Gene3D" id="3.40.50.150">
    <property type="entry name" value="Vaccinia Virus protein VP39"/>
    <property type="match status" value="1"/>
</dbReference>
<reference evidence="4 5" key="1">
    <citation type="journal article" date="2015" name="Antonie Van Leeuwenhoek">
        <title>Oricola cellulosilytica gen. nov., sp. nov., a cellulose-degrading bacterium of the family Phyllobacteriaceae isolated from surface seashore water, and emended descriptions of Mesorhizobium loti and Phyllobacterium myrsinacearum.</title>
        <authorList>
            <person name="Hameed A."/>
            <person name="Shahina M."/>
            <person name="Lai W.A."/>
            <person name="Lin S.Y."/>
            <person name="Young L.S."/>
            <person name="Liu Y.C."/>
            <person name="Hsu Y.H."/>
            <person name="Young C.C."/>
        </authorList>
    </citation>
    <scope>NUCLEOTIDE SEQUENCE [LARGE SCALE GENOMIC DNA]</scope>
    <source>
        <strain evidence="4 5">KCTC 52183</strain>
    </source>
</reference>
<dbReference type="EMBL" id="SJST01000007">
    <property type="protein sequence ID" value="TCD12335.1"/>
    <property type="molecule type" value="Genomic_DNA"/>
</dbReference>
<dbReference type="GO" id="GO:0032259">
    <property type="term" value="P:methylation"/>
    <property type="evidence" value="ECO:0007669"/>
    <property type="project" value="UniProtKB-KW"/>
</dbReference>
<name>A0A4R0P5Z1_9HYPH</name>
<keyword evidence="4" id="KW-0489">Methyltransferase</keyword>
<evidence type="ECO:0000313" key="5">
    <source>
        <dbReference type="Proteomes" id="UP000291301"/>
    </source>
</evidence>
<evidence type="ECO:0000256" key="2">
    <source>
        <dbReference type="ARBA" id="ARBA00013346"/>
    </source>
</evidence>
<gene>
    <name evidence="4" type="ORF">E0D97_15075</name>
</gene>
<dbReference type="Pfam" id="PF01135">
    <property type="entry name" value="PCMT"/>
    <property type="match status" value="1"/>
</dbReference>
<sequence>MGQNYADLRQSMVDTQVRTTDVTNLRIVEALLAVPREEFVSDARKPFAYIDDDIELATTNGVRRYLMEPSPFAKLVQLADVQEDDLILDIGCATGYSSAVLSKLGGAVIALESDEDLAGRATEVLVDNGFDNVAVVTGPLREGYPAEGPYDVIFIGGAIEEVPEALFDQLKDGGRMVAVVGHGLGAFANLFVRDGKNISGRRAFNLSVKPLPGFQKEPAFVF</sequence>
<evidence type="ECO:0000256" key="1">
    <source>
        <dbReference type="ARBA" id="ARBA00005369"/>
    </source>
</evidence>
<dbReference type="OrthoDB" id="9798496at2"/>
<protein>
    <recommendedName>
        <fullName evidence="2">Protein-L-isoaspartate O-methyltransferase</fullName>
    </recommendedName>
    <alternativeName>
        <fullName evidence="3">Protein L-isoaspartyl methyltransferase</fullName>
    </alternativeName>
</protein>